<dbReference type="KEGG" id="pbu:L21SP3_00715"/>
<dbReference type="Gene3D" id="3.40.50.720">
    <property type="entry name" value="NAD(P)-binding Rossmann-like Domain"/>
    <property type="match status" value="1"/>
</dbReference>
<dbReference type="PANTHER" id="PTHR43818:SF5">
    <property type="entry name" value="OXIDOREDUCTASE FAMILY PROTEIN"/>
    <property type="match status" value="1"/>
</dbReference>
<organism evidence="3 4">
    <name type="scientific">Sedimentisphaera cyanobacteriorum</name>
    <dbReference type="NCBI Taxonomy" id="1940790"/>
    <lineage>
        <taxon>Bacteria</taxon>
        <taxon>Pseudomonadati</taxon>
        <taxon>Planctomycetota</taxon>
        <taxon>Phycisphaerae</taxon>
        <taxon>Sedimentisphaerales</taxon>
        <taxon>Sedimentisphaeraceae</taxon>
        <taxon>Sedimentisphaera</taxon>
    </lineage>
</organism>
<dbReference type="Proteomes" id="UP000188273">
    <property type="component" value="Chromosome"/>
</dbReference>
<name>A0A1Q2HNB2_9BACT</name>
<evidence type="ECO:0000313" key="4">
    <source>
        <dbReference type="Proteomes" id="UP000188273"/>
    </source>
</evidence>
<dbReference type="InterPro" id="IPR004104">
    <property type="entry name" value="Gfo/Idh/MocA-like_OxRdtase_C"/>
</dbReference>
<dbReference type="STRING" id="1940790.L21SP3_00715"/>
<dbReference type="SUPFAM" id="SSF55347">
    <property type="entry name" value="Glyceraldehyde-3-phosphate dehydrogenase-like, C-terminal domain"/>
    <property type="match status" value="1"/>
</dbReference>
<evidence type="ECO:0000259" key="1">
    <source>
        <dbReference type="Pfam" id="PF01408"/>
    </source>
</evidence>
<dbReference type="RefSeq" id="WP_077539388.1">
    <property type="nucleotide sequence ID" value="NZ_CP019633.1"/>
</dbReference>
<keyword evidence="3" id="KW-0560">Oxidoreductase</keyword>
<dbReference type="GO" id="GO:0000166">
    <property type="term" value="F:nucleotide binding"/>
    <property type="evidence" value="ECO:0007669"/>
    <property type="project" value="InterPro"/>
</dbReference>
<keyword evidence="4" id="KW-1185">Reference proteome</keyword>
<protein>
    <submittedName>
        <fullName evidence="3">Inositol 2-dehydrogenase</fullName>
        <ecNumber evidence="3">1.1.1.18</ecNumber>
    </submittedName>
</protein>
<feature type="domain" description="Gfo/Idh/MocA-like oxidoreductase N-terminal" evidence="1">
    <location>
        <begin position="60"/>
        <end position="161"/>
    </location>
</feature>
<dbReference type="SUPFAM" id="SSF51735">
    <property type="entry name" value="NAD(P)-binding Rossmann-fold domains"/>
    <property type="match status" value="1"/>
</dbReference>
<evidence type="ECO:0000313" key="3">
    <source>
        <dbReference type="EMBL" id="AQQ08922.1"/>
    </source>
</evidence>
<dbReference type="InterPro" id="IPR050463">
    <property type="entry name" value="Gfo/Idh/MocA_oxidrdct_glycsds"/>
</dbReference>
<dbReference type="InterPro" id="IPR006311">
    <property type="entry name" value="TAT_signal"/>
</dbReference>
<dbReference type="InterPro" id="IPR036291">
    <property type="entry name" value="NAD(P)-bd_dom_sf"/>
</dbReference>
<dbReference type="AlphaFoldDB" id="A0A1Q2HNB2"/>
<dbReference type="PROSITE" id="PS51318">
    <property type="entry name" value="TAT"/>
    <property type="match status" value="1"/>
</dbReference>
<dbReference type="Pfam" id="PF01408">
    <property type="entry name" value="GFO_IDH_MocA"/>
    <property type="match status" value="1"/>
</dbReference>
<gene>
    <name evidence="3" type="primary">iolG_2</name>
    <name evidence="3" type="ORF">L21SP3_00715</name>
</gene>
<dbReference type="EC" id="1.1.1.18" evidence="3"/>
<dbReference type="GO" id="GO:0050112">
    <property type="term" value="F:inositol 2-dehydrogenase (NAD+) activity"/>
    <property type="evidence" value="ECO:0007669"/>
    <property type="project" value="UniProtKB-EC"/>
</dbReference>
<feature type="domain" description="Gfo/Idh/MocA-like oxidoreductase C-terminal" evidence="2">
    <location>
        <begin position="225"/>
        <end position="355"/>
    </location>
</feature>
<proteinExistence type="predicted"/>
<accession>A0A1Q2HNB2</accession>
<dbReference type="Pfam" id="PF02894">
    <property type="entry name" value="GFO_IDH_MocA_C"/>
    <property type="match status" value="1"/>
</dbReference>
<dbReference type="PANTHER" id="PTHR43818">
    <property type="entry name" value="BCDNA.GH03377"/>
    <property type="match status" value="1"/>
</dbReference>
<dbReference type="InterPro" id="IPR000683">
    <property type="entry name" value="Gfo/Idh/MocA-like_OxRdtase_N"/>
</dbReference>
<dbReference type="EMBL" id="CP019633">
    <property type="protein sequence ID" value="AQQ08922.1"/>
    <property type="molecule type" value="Genomic_DNA"/>
</dbReference>
<evidence type="ECO:0000259" key="2">
    <source>
        <dbReference type="Pfam" id="PF02894"/>
    </source>
</evidence>
<dbReference type="OrthoDB" id="9788246at2"/>
<sequence length="441" mass="49683">MDNITRRNFVKLSLSAAGAISFGGLSQISAAASANSKVVLAVAGIRSRGRALAEKFAGIKNCEVKYVIDVDSRYLGEAAKRVERKQGKAPQTIKDYRTALDDKDVHGLVVATPEHWHAPMSIDAVKAGKHVYVEKPCCHNPAEGEMLVEAMNKYDRLIQMGNQRRSFRIVEQMIDEIRSGEIGRPYFARTWYSRKRGPIGKGKVIDVPSYLDWELWQGPAPREKYRDNVHPYNWHWFWNWGTGEALNNGTHELDVARWALGVDFPTKVTSLGGRYHYPEDDWQFFDTQNISVEFEGDKLINWEGISSASMKICGHSRGALIQGTKGYIEYGSSSYKVFDLNGKLLRHEDQAAKSKDSTNVIDPGLNDYHAENFVYSILGKDSINSPVDEGYKSILLGLLGNIAAKTSTMLHCDPKNGHILNNPDAQRYWRRVYEPGWEPKV</sequence>
<dbReference type="Gene3D" id="3.30.360.10">
    <property type="entry name" value="Dihydrodipicolinate Reductase, domain 2"/>
    <property type="match status" value="1"/>
</dbReference>
<reference evidence="4" key="1">
    <citation type="submission" date="2017-02" db="EMBL/GenBank/DDBJ databases">
        <title>Comparative genomics and description of representatives of a novel lineage of planctomycetes thriving in anoxic sediments.</title>
        <authorList>
            <person name="Spring S."/>
            <person name="Bunk B."/>
            <person name="Sproer C."/>
            <person name="Klenk H.-P."/>
        </authorList>
    </citation>
    <scope>NUCLEOTIDE SEQUENCE [LARGE SCALE GENOMIC DNA]</scope>
    <source>
        <strain evidence="4">L21-RPul-D3</strain>
    </source>
</reference>